<dbReference type="InterPro" id="IPR043129">
    <property type="entry name" value="ATPase_NBD"/>
</dbReference>
<sequence>MGRKSVAVLDVRSSEISVMVGERGVNNTFVFKAIQTEEYDGYDESSFLDEAGLASAVVNAVTAVERICGERIRELFVGVPGAFTRVVPKEQLVGFPKLRTIGQKEVDALFASGQKAPKGFRFIRATSMIYVTADDRRVIDPIGLTSTSLSGVLSYFYCSDYFAKTMEHIFADMQIELRYLPTQLAMATYLIPSETRDEYALFLDVGFMSTSLCVLLGNGILAQRTYFVGKGQIAYHLMQRFSISYGTALSMLSKANLFSKSSGAKTEVTEGDVTHEIDMDAFVDTVKEGLDGICEKIGAFLEECSGKELEAKPLYVTGEGLADIRGALEHISKRISRVCEQLAPDLPYYNKPAMSSRIALLDLAYEDHLKQGLFYKLAKKFGG</sequence>
<dbReference type="SUPFAM" id="SSF53067">
    <property type="entry name" value="Actin-like ATPase domain"/>
    <property type="match status" value="1"/>
</dbReference>
<accession>A0A9D2DVP5</accession>
<dbReference type="EMBL" id="DXBS01000042">
    <property type="protein sequence ID" value="HIZ24231.1"/>
    <property type="molecule type" value="Genomic_DNA"/>
</dbReference>
<comment type="caution">
    <text evidence="2">The sequence shown here is derived from an EMBL/GenBank/DDBJ whole genome shotgun (WGS) entry which is preliminary data.</text>
</comment>
<evidence type="ECO:0000313" key="2">
    <source>
        <dbReference type="EMBL" id="HIZ24231.1"/>
    </source>
</evidence>
<dbReference type="Proteomes" id="UP000824044">
    <property type="component" value="Unassembled WGS sequence"/>
</dbReference>
<dbReference type="Gene3D" id="3.30.420.40">
    <property type="match status" value="1"/>
</dbReference>
<proteinExistence type="predicted"/>
<evidence type="ECO:0000259" key="1">
    <source>
        <dbReference type="SMART" id="SM00842"/>
    </source>
</evidence>
<dbReference type="AlphaFoldDB" id="A0A9D2DVP5"/>
<protein>
    <recommendedName>
        <fullName evidence="1">SHS2 domain-containing protein</fullName>
    </recommendedName>
</protein>
<dbReference type="SMART" id="SM00842">
    <property type="entry name" value="FtsA"/>
    <property type="match status" value="1"/>
</dbReference>
<dbReference type="GO" id="GO:0051301">
    <property type="term" value="P:cell division"/>
    <property type="evidence" value="ECO:0007669"/>
    <property type="project" value="InterPro"/>
</dbReference>
<evidence type="ECO:0000313" key="3">
    <source>
        <dbReference type="Proteomes" id="UP000824044"/>
    </source>
</evidence>
<name>A0A9D2DVP5_9FIRM</name>
<dbReference type="InterPro" id="IPR003494">
    <property type="entry name" value="SHS2_FtsA"/>
</dbReference>
<reference evidence="2" key="2">
    <citation type="submission" date="2021-04" db="EMBL/GenBank/DDBJ databases">
        <authorList>
            <person name="Gilroy R."/>
        </authorList>
    </citation>
    <scope>NUCLEOTIDE SEQUENCE</scope>
    <source>
        <strain evidence="2">CHK33-5263</strain>
    </source>
</reference>
<reference evidence="2" key="1">
    <citation type="journal article" date="2021" name="PeerJ">
        <title>Extensive microbial diversity within the chicken gut microbiome revealed by metagenomics and culture.</title>
        <authorList>
            <person name="Gilroy R."/>
            <person name="Ravi A."/>
            <person name="Getino M."/>
            <person name="Pursley I."/>
            <person name="Horton D.L."/>
            <person name="Alikhan N.F."/>
            <person name="Baker D."/>
            <person name="Gharbi K."/>
            <person name="Hall N."/>
            <person name="Watson M."/>
            <person name="Adriaenssens E.M."/>
            <person name="Foster-Nyarko E."/>
            <person name="Jarju S."/>
            <person name="Secka A."/>
            <person name="Antonio M."/>
            <person name="Oren A."/>
            <person name="Chaudhuri R.R."/>
            <person name="La Ragione R."/>
            <person name="Hildebrand F."/>
            <person name="Pallen M.J."/>
        </authorList>
    </citation>
    <scope>NUCLEOTIDE SEQUENCE</scope>
    <source>
        <strain evidence="2">CHK33-5263</strain>
    </source>
</reference>
<feature type="domain" description="SHS2" evidence="1">
    <location>
        <begin position="6"/>
        <end position="190"/>
    </location>
</feature>
<gene>
    <name evidence="2" type="ORF">H9812_01990</name>
</gene>
<organism evidence="2 3">
    <name type="scientific">Candidatus Gallimonas intestinigallinarum</name>
    <dbReference type="NCBI Taxonomy" id="2838604"/>
    <lineage>
        <taxon>Bacteria</taxon>
        <taxon>Bacillati</taxon>
        <taxon>Bacillota</taxon>
        <taxon>Clostridia</taxon>
        <taxon>Candidatus Gallimonas</taxon>
    </lineage>
</organism>